<proteinExistence type="predicted"/>
<dbReference type="RefSeq" id="WP_152940029.1">
    <property type="nucleotide sequence ID" value="NZ_CP045488.1"/>
</dbReference>
<gene>
    <name evidence="2" type="ORF">GCU68_06545</name>
</gene>
<reference evidence="2 3" key="1">
    <citation type="journal article" date="2007" name="Int. J. Syst. Evol. Microbiol.">
        <title>Natronorubrum sulfidifaciens sp. nov., an extremely haloalkaliphilic archaeon isolated from Aiding salt lake in Xin-Jiang, China.</title>
        <authorList>
            <person name="Cui H.L."/>
            <person name="Tohty D."/>
            <person name="Liu H.C."/>
            <person name="Liu S.J."/>
            <person name="Oren A."/>
            <person name="Zhou P.J."/>
        </authorList>
    </citation>
    <scope>NUCLEOTIDE SEQUENCE [LARGE SCALE GENOMIC DNA]</scope>
    <source>
        <strain evidence="2 3">7-3</strain>
    </source>
</reference>
<dbReference type="InterPro" id="IPR055893">
    <property type="entry name" value="DUF7470"/>
</dbReference>
<accession>A0A5P9P262</accession>
<name>A0A5P9P262_9EURY</name>
<evidence type="ECO:0000313" key="3">
    <source>
        <dbReference type="Proteomes" id="UP000326170"/>
    </source>
</evidence>
<keyword evidence="1" id="KW-1133">Transmembrane helix</keyword>
<sequence>MLKNLGPQGIAGLLILLAGVGLIASQNLLIAAGMALVLAGLGIVVKALISGMLQSFGMF</sequence>
<keyword evidence="1" id="KW-0812">Transmembrane</keyword>
<dbReference type="GeneID" id="42300691"/>
<organism evidence="2 3">
    <name type="scientific">Natronorubrum aibiense</name>
    <dbReference type="NCBI Taxonomy" id="348826"/>
    <lineage>
        <taxon>Archaea</taxon>
        <taxon>Methanobacteriati</taxon>
        <taxon>Methanobacteriota</taxon>
        <taxon>Stenosarchaea group</taxon>
        <taxon>Halobacteria</taxon>
        <taxon>Halobacteriales</taxon>
        <taxon>Natrialbaceae</taxon>
        <taxon>Natronorubrum</taxon>
    </lineage>
</organism>
<protein>
    <submittedName>
        <fullName evidence="2">Uncharacterized protein</fullName>
    </submittedName>
</protein>
<dbReference type="AlphaFoldDB" id="A0A5P9P262"/>
<feature type="transmembrane region" description="Helical" evidence="1">
    <location>
        <begin position="30"/>
        <end position="49"/>
    </location>
</feature>
<evidence type="ECO:0000256" key="1">
    <source>
        <dbReference type="SAM" id="Phobius"/>
    </source>
</evidence>
<feature type="transmembrane region" description="Helical" evidence="1">
    <location>
        <begin position="5"/>
        <end position="24"/>
    </location>
</feature>
<dbReference type="Proteomes" id="UP000326170">
    <property type="component" value="Chromosome"/>
</dbReference>
<dbReference type="KEGG" id="nas:GCU68_06545"/>
<evidence type="ECO:0000313" key="2">
    <source>
        <dbReference type="EMBL" id="QFU82212.1"/>
    </source>
</evidence>
<dbReference type="Pfam" id="PF24282">
    <property type="entry name" value="DUF7470"/>
    <property type="match status" value="1"/>
</dbReference>
<keyword evidence="3" id="KW-1185">Reference proteome</keyword>
<dbReference type="EMBL" id="CP045488">
    <property type="protein sequence ID" value="QFU82212.1"/>
    <property type="molecule type" value="Genomic_DNA"/>
</dbReference>
<keyword evidence="1" id="KW-0472">Membrane</keyword>